<dbReference type="AlphaFoldDB" id="A0A2G8IAK1"/>
<dbReference type="EMBL" id="PEKN01000001">
    <property type="protein sequence ID" value="PIK20469.1"/>
    <property type="molecule type" value="Genomic_DNA"/>
</dbReference>
<sequence length="494" mass="56948">MVYKYKGTKNIPLLQLLKQLSYIELTLIYYGFMDEKALLDWKEANKDVYSKFKQDLEEQLLKPYHQTILDLGDGNAESLQSVIAHFAAISTEDGFDIDKLYTKAVESGDVSAYCLCCYLQFDNGADRLADAIADKAEKPDAQEILDAVQEYKRFYKQNRKQEVADITTDELNILSLRRWHYDHPEEYKEFAATFQKAYDGDMTFIQTNFFFLMEMFSTKGVKGMMKIVASLFPGNKHYQQSLMGNDDNTLKGRLSEMLDSSLNNEAIRERLLHKNPYLFSLYFWIIFDNGFLHATDLISQTFLKPESPYWEKVIGRRCVEALIGASIDKARYTKGQWKEVTQKLKKGEAKQVIDAALIEVQGRRGRKSTYVLLEEMLPPEDATTLIGAIKEVLSEWKRVDDADIILPYIFAALVKGGLTNGDYNYRTFHAAMREKFSDYSIKQGFDLAEAIYNAIISEDLEYNINISDNQIKRGRKYATYIKHRLLSAINPNID</sequence>
<dbReference type="Proteomes" id="UP000230046">
    <property type="component" value="Unassembled WGS sequence"/>
</dbReference>
<comment type="caution">
    <text evidence="1">The sequence shown here is derived from an EMBL/GenBank/DDBJ whole genome shotgun (WGS) entry which is preliminary data.</text>
</comment>
<dbReference type="InterPro" id="IPR046106">
    <property type="entry name" value="DUF6043"/>
</dbReference>
<name>A0A2G8IAK1_PREIN</name>
<reference evidence="1 2" key="1">
    <citation type="submission" date="2017-11" db="EMBL/GenBank/DDBJ databases">
        <title>Genome sequencing of Prevotella intermedia KCOM 1653.</title>
        <authorList>
            <person name="Kook J.-K."/>
            <person name="Park S.-N."/>
            <person name="Lim Y.K."/>
        </authorList>
    </citation>
    <scope>NUCLEOTIDE SEQUENCE [LARGE SCALE GENOMIC DNA]</scope>
    <source>
        <strain evidence="1 2">KCOM 1653</strain>
    </source>
</reference>
<dbReference type="Pfam" id="PF19509">
    <property type="entry name" value="DUF6043"/>
    <property type="match status" value="1"/>
</dbReference>
<accession>A0A2G8IAK1</accession>
<organism evidence="1 2">
    <name type="scientific">Prevotella intermedia</name>
    <dbReference type="NCBI Taxonomy" id="28131"/>
    <lineage>
        <taxon>Bacteria</taxon>
        <taxon>Pseudomonadati</taxon>
        <taxon>Bacteroidota</taxon>
        <taxon>Bacteroidia</taxon>
        <taxon>Bacteroidales</taxon>
        <taxon>Prevotellaceae</taxon>
        <taxon>Prevotella</taxon>
    </lineage>
</organism>
<evidence type="ECO:0000313" key="2">
    <source>
        <dbReference type="Proteomes" id="UP000230046"/>
    </source>
</evidence>
<evidence type="ECO:0000313" key="1">
    <source>
        <dbReference type="EMBL" id="PIK20469.1"/>
    </source>
</evidence>
<gene>
    <name evidence="1" type="ORF">CTI18_03550</name>
</gene>
<proteinExistence type="predicted"/>
<protein>
    <submittedName>
        <fullName evidence="1">Uncharacterized protein</fullName>
    </submittedName>
</protein>